<evidence type="ECO:0008006" key="3">
    <source>
        <dbReference type="Google" id="ProtNLM"/>
    </source>
</evidence>
<dbReference type="AlphaFoldDB" id="A0A9P6F3I6"/>
<evidence type="ECO:0000313" key="2">
    <source>
        <dbReference type="Proteomes" id="UP000723463"/>
    </source>
</evidence>
<comment type="caution">
    <text evidence="1">The sequence shown here is derived from an EMBL/GenBank/DDBJ whole genome shotgun (WGS) entry which is preliminary data.</text>
</comment>
<accession>A0A9P6F3I6</accession>
<dbReference type="Gene3D" id="2.120.10.80">
    <property type="entry name" value="Kelch-type beta propeller"/>
    <property type="match status" value="1"/>
</dbReference>
<gene>
    <name evidence="1" type="ORF">EC957_003402</name>
</gene>
<sequence length="211" mass="23869">MAYATYQESVLYIHGGFLSSDSNYTTRWDQFYSLDLSRNWNTARPLWSEVPSVGPVSSQISSAGGYTMSIWRGIKGKHNVTIWDMANPRTFAATYSFNTQSWEELPAFPPPVPGPLRFYQAATSNFGSLERVYIPGCAGTNMLVYDRSTNETNVLPMPKFGNLTSWDRYSFVWVNYRNSFFLVGGVGTPSSASYLHEYRVFTDAGAWEVLY</sequence>
<evidence type="ECO:0000313" key="1">
    <source>
        <dbReference type="EMBL" id="KAF9541121.1"/>
    </source>
</evidence>
<reference evidence="1" key="1">
    <citation type="journal article" date="2020" name="Fungal Divers.">
        <title>Resolving the Mortierellaceae phylogeny through synthesis of multi-gene phylogenetics and phylogenomics.</title>
        <authorList>
            <person name="Vandepol N."/>
            <person name="Liber J."/>
            <person name="Desiro A."/>
            <person name="Na H."/>
            <person name="Kennedy M."/>
            <person name="Barry K."/>
            <person name="Grigoriev I.V."/>
            <person name="Miller A.N."/>
            <person name="O'Donnell K."/>
            <person name="Stajich J.E."/>
            <person name="Bonito G."/>
        </authorList>
    </citation>
    <scope>NUCLEOTIDE SEQUENCE</scope>
    <source>
        <strain evidence="1">NRRL 2591</strain>
    </source>
</reference>
<keyword evidence="2" id="KW-1185">Reference proteome</keyword>
<dbReference type="SUPFAM" id="SSF117281">
    <property type="entry name" value="Kelch motif"/>
    <property type="match status" value="1"/>
</dbReference>
<dbReference type="Proteomes" id="UP000723463">
    <property type="component" value="Unassembled WGS sequence"/>
</dbReference>
<proteinExistence type="predicted"/>
<protein>
    <recommendedName>
        <fullName evidence="3">Kelch repeat protein</fullName>
    </recommendedName>
</protein>
<dbReference type="InterPro" id="IPR015915">
    <property type="entry name" value="Kelch-typ_b-propeller"/>
</dbReference>
<name>A0A9P6F3I6_9FUNG</name>
<organism evidence="1 2">
    <name type="scientific">Mortierella hygrophila</name>
    <dbReference type="NCBI Taxonomy" id="979708"/>
    <lineage>
        <taxon>Eukaryota</taxon>
        <taxon>Fungi</taxon>
        <taxon>Fungi incertae sedis</taxon>
        <taxon>Mucoromycota</taxon>
        <taxon>Mortierellomycotina</taxon>
        <taxon>Mortierellomycetes</taxon>
        <taxon>Mortierellales</taxon>
        <taxon>Mortierellaceae</taxon>
        <taxon>Mortierella</taxon>
    </lineage>
</organism>
<dbReference type="EMBL" id="JAAAXW010000177">
    <property type="protein sequence ID" value="KAF9541121.1"/>
    <property type="molecule type" value="Genomic_DNA"/>
</dbReference>